<evidence type="ECO:0008006" key="3">
    <source>
        <dbReference type="Google" id="ProtNLM"/>
    </source>
</evidence>
<reference evidence="2" key="1">
    <citation type="journal article" date="2019" name="Int. J. Syst. Evol. Microbiol.">
        <title>The Global Catalogue of Microorganisms (GCM) 10K type strain sequencing project: providing services to taxonomists for standard genome sequencing and annotation.</title>
        <authorList>
            <consortium name="The Broad Institute Genomics Platform"/>
            <consortium name="The Broad Institute Genome Sequencing Center for Infectious Disease"/>
            <person name="Wu L."/>
            <person name="Ma J."/>
        </authorList>
    </citation>
    <scope>NUCLEOTIDE SEQUENCE [LARGE SCALE GENOMIC DNA]</scope>
    <source>
        <strain evidence="2">CGMCC 1.12769</strain>
    </source>
</reference>
<comment type="caution">
    <text evidence="1">The sequence shown here is derived from an EMBL/GenBank/DDBJ whole genome shotgun (WGS) entry which is preliminary data.</text>
</comment>
<keyword evidence="2" id="KW-1185">Reference proteome</keyword>
<evidence type="ECO:0000313" key="1">
    <source>
        <dbReference type="EMBL" id="GGH17417.1"/>
    </source>
</evidence>
<sequence>MKLNHDCFREMLLTIESELKVDACVLLTELHKHDDLEKYEYDEVLYCSIKLREAGFIETVGTDLVGVVGRIPKIRGLTYAGHLFLDNIRDNSRWNKVKQKAISSGMVALNILASLAESYAKKAIGLE</sequence>
<name>A0ABQ1YAH4_9BACL</name>
<dbReference type="InterPro" id="IPR019650">
    <property type="entry name" value="DUF2513"/>
</dbReference>
<dbReference type="RefSeq" id="WP_188536899.1">
    <property type="nucleotide sequence ID" value="NZ_BMFT01000001.1"/>
</dbReference>
<dbReference type="Pfam" id="PF10711">
    <property type="entry name" value="DUF2513"/>
    <property type="match status" value="1"/>
</dbReference>
<organism evidence="1 2">
    <name type="scientific">Paenibacillus segetis</name>
    <dbReference type="NCBI Taxonomy" id="1325360"/>
    <lineage>
        <taxon>Bacteria</taxon>
        <taxon>Bacillati</taxon>
        <taxon>Bacillota</taxon>
        <taxon>Bacilli</taxon>
        <taxon>Bacillales</taxon>
        <taxon>Paenibacillaceae</taxon>
        <taxon>Paenibacillus</taxon>
    </lineage>
</organism>
<accession>A0ABQ1YAH4</accession>
<gene>
    <name evidence="1" type="ORF">GCM10008013_12740</name>
</gene>
<evidence type="ECO:0000313" key="2">
    <source>
        <dbReference type="Proteomes" id="UP000659344"/>
    </source>
</evidence>
<protein>
    <recommendedName>
        <fullName evidence="3">DUF2513 domain-containing protein</fullName>
    </recommendedName>
</protein>
<dbReference type="EMBL" id="BMFT01000001">
    <property type="protein sequence ID" value="GGH17417.1"/>
    <property type="molecule type" value="Genomic_DNA"/>
</dbReference>
<dbReference type="Proteomes" id="UP000659344">
    <property type="component" value="Unassembled WGS sequence"/>
</dbReference>
<proteinExistence type="predicted"/>